<keyword evidence="5 12" id="KW-0812">Transmembrane</keyword>
<feature type="compositionally biased region" description="Acidic residues" evidence="11">
    <location>
        <begin position="695"/>
        <end position="714"/>
    </location>
</feature>
<keyword evidence="6" id="KW-0735">Signal-anchor</keyword>
<feature type="compositionally biased region" description="Basic residues" evidence="11">
    <location>
        <begin position="311"/>
        <end position="320"/>
    </location>
</feature>
<dbReference type="InterPro" id="IPR038578">
    <property type="entry name" value="GT29-like_sf"/>
</dbReference>
<dbReference type="InterPro" id="IPR001675">
    <property type="entry name" value="Glyco_trans_29"/>
</dbReference>
<dbReference type="Proteomes" id="UP000660262">
    <property type="component" value="Unassembled WGS sequence"/>
</dbReference>
<evidence type="ECO:0000256" key="4">
    <source>
        <dbReference type="ARBA" id="ARBA00022679"/>
    </source>
</evidence>
<evidence type="ECO:0000256" key="11">
    <source>
        <dbReference type="SAM" id="MobiDB-lite"/>
    </source>
</evidence>
<name>A0A830HJJ3_9CHLO</name>
<comment type="caution">
    <text evidence="13">The sequence shown here is derived from an EMBL/GenBank/DDBJ whole genome shotgun (WGS) entry which is preliminary data.</text>
</comment>
<evidence type="ECO:0000256" key="5">
    <source>
        <dbReference type="ARBA" id="ARBA00022692"/>
    </source>
</evidence>
<evidence type="ECO:0000256" key="9">
    <source>
        <dbReference type="ARBA" id="ARBA00023136"/>
    </source>
</evidence>
<keyword evidence="8" id="KW-0333">Golgi apparatus</keyword>
<evidence type="ECO:0000256" key="6">
    <source>
        <dbReference type="ARBA" id="ARBA00022968"/>
    </source>
</evidence>
<dbReference type="GO" id="GO:0000139">
    <property type="term" value="C:Golgi membrane"/>
    <property type="evidence" value="ECO:0007669"/>
    <property type="project" value="UniProtKB-SubCell"/>
</dbReference>
<feature type="compositionally biased region" description="Low complexity" evidence="11">
    <location>
        <begin position="7"/>
        <end position="22"/>
    </location>
</feature>
<dbReference type="OrthoDB" id="10264956at2759"/>
<dbReference type="AlphaFoldDB" id="A0A830HJJ3"/>
<feature type="region of interest" description="Disordered" evidence="11">
    <location>
        <begin position="283"/>
        <end position="340"/>
    </location>
</feature>
<sequence length="1072" mass="117529">MARGHNSRVSGSSSSSAPSSSSSRWTLMARIGWLGWFVLVLFLSAILNLRGAFLTTLRTRGTRGSTHDSLPLELDEGTNMMEEQFGGASTITEETNNDDTPVLLDDSMEKEVAFGAGADEALADDEAALRIGKDDDEVATGEPDEEDNGTNGVIKAAPFKEEMTTTIPRVVERISLCPEPEDLALLRVGGFCLSADTALKDKLSSDDVAAVAATENVLVSDAIRRLLPNRLLIRDLAAAAHRNPESQRRWKPDKETLLARFNHTYALEKMSEKAKLAEDAQATVEEFESSQEFEPGAKVTGDDEREGEITRRRRQWRRRRLQETGSANVGPSHDSRKNEALRTSSHFTGSVYVHHKNAAEFGSSVLKASKPFLPPDAESANRGLRHRSCAVVGSSGILTRSLFGEEIDAHDAVYRVNQAPTRGNCALYAGARSTVRVLNAHWLHRYARGGTSKDLPLERNVTIVVSRYDAKLVSALQNRILALQRTDVSMRIVSRRVFSALSRVLLLFRKSLEEAGLYLGGAGGRVPSTGVLTAYLAMHMCANVSLYGFGLTSARDAALYQEGLMLARRDPVRSSKVRESVLESALATNQRLAKRLSPSASGGALLASLNAASATPEIAQTDGENESDIEKTIFEDVADELTEEAADEGAQLADSAVGDDTSKQHRQHAWKRLEKKVSKVVGGEADTDAEHGEDLGTDSDVEDEPDEQNDEVAEDSSRRRRRLHEVLHGSGGQIWYHYFAHMYGAQRVDRDAHAFDVERLFLSTLARTGDVRLCSWRRVDRLREQDGWRATFVTARDAAASRRYAVRPAREPDTPPPRLMYFEQKIVVGKDGSRRSKYNVRSFSEMHHVGQKQIVEELRSRDNMDKKGKRRSGGGSGDEDGVTMEDTVLTKGGRSAGVLGDMYDRTLAREAALKRREMSRIDVVTNNLAHGKLNPLALLKRSGVTIDKDGNVKDDGPRLRKESMTKHLDTETARIAGSALAGGTRGGKPKAATTAITTKASRGGGAAENVDFIDDAKVYKTDDLKLAKSRLIGPRKPDAREKRASFEATATALGKPFLEAREELGYRGEPVV</sequence>
<evidence type="ECO:0000256" key="12">
    <source>
        <dbReference type="SAM" id="Phobius"/>
    </source>
</evidence>
<keyword evidence="7 12" id="KW-1133">Transmembrane helix</keyword>
<feature type="region of interest" description="Disordered" evidence="11">
    <location>
        <begin position="855"/>
        <end position="884"/>
    </location>
</feature>
<dbReference type="Pfam" id="PF00777">
    <property type="entry name" value="Glyco_transf_29"/>
    <property type="match status" value="1"/>
</dbReference>
<feature type="compositionally biased region" description="Basic and acidic residues" evidence="11">
    <location>
        <begin position="855"/>
        <end position="866"/>
    </location>
</feature>
<evidence type="ECO:0000256" key="3">
    <source>
        <dbReference type="ARBA" id="ARBA00022676"/>
    </source>
</evidence>
<evidence type="ECO:0000256" key="7">
    <source>
        <dbReference type="ARBA" id="ARBA00022989"/>
    </source>
</evidence>
<dbReference type="InterPro" id="IPR050943">
    <property type="entry name" value="Glycosyltr_29_Sialyltrsf"/>
</dbReference>
<evidence type="ECO:0000313" key="14">
    <source>
        <dbReference type="Proteomes" id="UP000660262"/>
    </source>
</evidence>
<dbReference type="PANTHER" id="PTHR11987:SF36">
    <property type="entry name" value="SIA-ALPHA-2,3-GAL-BETA-1,4-GLCNAC-R:ALPHA 2,8-SIALYLTRANSFERASE"/>
    <property type="match status" value="1"/>
</dbReference>
<keyword evidence="4 13" id="KW-0808">Transferase</keyword>
<keyword evidence="10" id="KW-0325">Glycoprotein</keyword>
<evidence type="ECO:0000256" key="8">
    <source>
        <dbReference type="ARBA" id="ARBA00023034"/>
    </source>
</evidence>
<organism evidence="13 14">
    <name type="scientific">Pycnococcus provasolii</name>
    <dbReference type="NCBI Taxonomy" id="41880"/>
    <lineage>
        <taxon>Eukaryota</taxon>
        <taxon>Viridiplantae</taxon>
        <taxon>Chlorophyta</taxon>
        <taxon>Pseudoscourfieldiophyceae</taxon>
        <taxon>Pseudoscourfieldiales</taxon>
        <taxon>Pycnococcaceae</taxon>
        <taxon>Pycnococcus</taxon>
    </lineage>
</organism>
<feature type="region of interest" description="Disordered" evidence="11">
    <location>
        <begin position="643"/>
        <end position="720"/>
    </location>
</feature>
<keyword evidence="14" id="KW-1185">Reference proteome</keyword>
<evidence type="ECO:0000256" key="2">
    <source>
        <dbReference type="ARBA" id="ARBA00006003"/>
    </source>
</evidence>
<reference evidence="13" key="1">
    <citation type="submission" date="2020-10" db="EMBL/GenBank/DDBJ databases">
        <title>Unveiling of a novel bifunctional photoreceptor, Dualchrome1, isolated from a cosmopolitan green alga.</title>
        <authorList>
            <person name="Suzuki S."/>
            <person name="Kawachi M."/>
        </authorList>
    </citation>
    <scope>NUCLEOTIDE SEQUENCE</scope>
    <source>
        <strain evidence="13">NIES 2893</strain>
    </source>
</reference>
<comment type="similarity">
    <text evidence="2">Belongs to the glycosyltransferase 29 family.</text>
</comment>
<proteinExistence type="inferred from homology"/>
<dbReference type="PANTHER" id="PTHR11987">
    <property type="entry name" value="ALPHA-2,8-SIALYLTRANSFERASE"/>
    <property type="match status" value="1"/>
</dbReference>
<evidence type="ECO:0000256" key="1">
    <source>
        <dbReference type="ARBA" id="ARBA00004323"/>
    </source>
</evidence>
<dbReference type="EMBL" id="BNJQ01000015">
    <property type="protein sequence ID" value="GHP07048.1"/>
    <property type="molecule type" value="Genomic_DNA"/>
</dbReference>
<feature type="transmembrane region" description="Helical" evidence="12">
    <location>
        <begin position="31"/>
        <end position="53"/>
    </location>
</feature>
<evidence type="ECO:0000256" key="10">
    <source>
        <dbReference type="ARBA" id="ARBA00023180"/>
    </source>
</evidence>
<protein>
    <submittedName>
        <fullName evidence="13">ST3 beta-galactoside alpha-2,3-sialyltransferase</fullName>
    </submittedName>
</protein>
<accession>A0A830HJJ3</accession>
<dbReference type="GO" id="GO:0008373">
    <property type="term" value="F:sialyltransferase activity"/>
    <property type="evidence" value="ECO:0007669"/>
    <property type="project" value="InterPro"/>
</dbReference>
<keyword evidence="9 12" id="KW-0472">Membrane</keyword>
<dbReference type="CDD" id="cd19952">
    <property type="entry name" value="GT29"/>
    <property type="match status" value="1"/>
</dbReference>
<dbReference type="Gene3D" id="3.90.1480.20">
    <property type="entry name" value="Glycosyl transferase family 29"/>
    <property type="match status" value="1"/>
</dbReference>
<feature type="region of interest" description="Disordered" evidence="11">
    <location>
        <begin position="1"/>
        <end position="22"/>
    </location>
</feature>
<evidence type="ECO:0000313" key="13">
    <source>
        <dbReference type="EMBL" id="GHP07048.1"/>
    </source>
</evidence>
<comment type="subcellular location">
    <subcellularLocation>
        <location evidence="1">Golgi apparatus membrane</location>
        <topology evidence="1">Single-pass type II membrane protein</topology>
    </subcellularLocation>
</comment>
<gene>
    <name evidence="13" type="ORF">PPROV_000579100</name>
</gene>
<keyword evidence="3 13" id="KW-0328">Glycosyltransferase</keyword>